<dbReference type="Pfam" id="PF01794">
    <property type="entry name" value="Ferric_reduct"/>
    <property type="match status" value="1"/>
</dbReference>
<keyword evidence="3 7" id="KW-0812">Transmembrane</keyword>
<evidence type="ECO:0000256" key="2">
    <source>
        <dbReference type="ARBA" id="ARBA00022448"/>
    </source>
</evidence>
<accession>A0A1B7WZD1</accession>
<evidence type="ECO:0000313" key="10">
    <source>
        <dbReference type="Proteomes" id="UP000092093"/>
    </source>
</evidence>
<evidence type="ECO:0000313" key="9">
    <source>
        <dbReference type="EMBL" id="OBQ42454.1"/>
    </source>
</evidence>
<gene>
    <name evidence="9" type="ORF">AN484_17605</name>
</gene>
<dbReference type="Proteomes" id="UP000092093">
    <property type="component" value="Unassembled WGS sequence"/>
</dbReference>
<dbReference type="GO" id="GO:0020037">
    <property type="term" value="F:heme binding"/>
    <property type="evidence" value="ECO:0007669"/>
    <property type="project" value="TreeGrafter"/>
</dbReference>
<evidence type="ECO:0000259" key="8">
    <source>
        <dbReference type="Pfam" id="PF01794"/>
    </source>
</evidence>
<evidence type="ECO:0000256" key="3">
    <source>
        <dbReference type="ARBA" id="ARBA00022692"/>
    </source>
</evidence>
<dbReference type="GO" id="GO:0010181">
    <property type="term" value="F:FMN binding"/>
    <property type="evidence" value="ECO:0007669"/>
    <property type="project" value="TreeGrafter"/>
</dbReference>
<feature type="transmembrane region" description="Helical" evidence="7">
    <location>
        <begin position="53"/>
        <end position="70"/>
    </location>
</feature>
<evidence type="ECO:0000256" key="1">
    <source>
        <dbReference type="ARBA" id="ARBA00004141"/>
    </source>
</evidence>
<name>A0A1B7WZD1_APHFL</name>
<sequence>MIISSAISPANLLGCLSLFTYIFTLLPSCLRISIPTVKKAKFIANLLKYRRQIGILAFLLALVHVVLIIIKRNVDLFDLQTYSISLEGTASLIIFALLAFTSNDWSVKKMKKNWRRLHQLTYTALFLLFWHIQEKMSDHWNILTPIELIAMTIITALFLKRRWLEYRKEYEQQAKKQII</sequence>
<keyword evidence="2" id="KW-0813">Transport</keyword>
<dbReference type="GO" id="GO:0005886">
    <property type="term" value="C:plasma membrane"/>
    <property type="evidence" value="ECO:0007669"/>
    <property type="project" value="TreeGrafter"/>
</dbReference>
<dbReference type="PANTHER" id="PTHR36964">
    <property type="entry name" value="PROTEIN-METHIONINE-SULFOXIDE REDUCTASE HEME-BINDING SUBUNIT MSRQ"/>
    <property type="match status" value="1"/>
</dbReference>
<keyword evidence="5" id="KW-0408">Iron</keyword>
<dbReference type="InterPro" id="IPR022837">
    <property type="entry name" value="MsrQ-like"/>
</dbReference>
<dbReference type="InterPro" id="IPR013130">
    <property type="entry name" value="Fe3_Rdtase_TM_dom"/>
</dbReference>
<dbReference type="EMBL" id="LJOW01000104">
    <property type="protein sequence ID" value="OBQ42454.1"/>
    <property type="molecule type" value="Genomic_DNA"/>
</dbReference>
<feature type="transmembrane region" description="Helical" evidence="7">
    <location>
        <begin position="6"/>
        <end position="32"/>
    </location>
</feature>
<proteinExistence type="predicted"/>
<feature type="transmembrane region" description="Helical" evidence="7">
    <location>
        <begin position="82"/>
        <end position="105"/>
    </location>
</feature>
<dbReference type="GO" id="GO:0016679">
    <property type="term" value="F:oxidoreductase activity, acting on diphenols and related substances as donors"/>
    <property type="evidence" value="ECO:0007669"/>
    <property type="project" value="TreeGrafter"/>
</dbReference>
<dbReference type="PANTHER" id="PTHR36964:SF1">
    <property type="entry name" value="PROTEIN-METHIONINE-SULFOXIDE REDUCTASE HEME-BINDING SUBUNIT MSRQ"/>
    <property type="match status" value="1"/>
</dbReference>
<dbReference type="AlphaFoldDB" id="A0A1B7WZD1"/>
<comment type="caution">
    <text evidence="9">The sequence shown here is derived from an EMBL/GenBank/DDBJ whole genome shotgun (WGS) entry which is preliminary data.</text>
</comment>
<keyword evidence="6 7" id="KW-0472">Membrane</keyword>
<evidence type="ECO:0000256" key="7">
    <source>
        <dbReference type="SAM" id="Phobius"/>
    </source>
</evidence>
<organism evidence="9 10">
    <name type="scientific">Aphanizomenon flos-aquae WA102</name>
    <dbReference type="NCBI Taxonomy" id="1710896"/>
    <lineage>
        <taxon>Bacteria</taxon>
        <taxon>Bacillati</taxon>
        <taxon>Cyanobacteriota</taxon>
        <taxon>Cyanophyceae</taxon>
        <taxon>Nostocales</taxon>
        <taxon>Aphanizomenonaceae</taxon>
        <taxon>Aphanizomenon</taxon>
    </lineage>
</organism>
<reference evidence="9 10" key="1">
    <citation type="submission" date="2015-09" db="EMBL/GenBank/DDBJ databases">
        <title>Aphanizomenon flos-aquae WA102.</title>
        <authorList>
            <person name="Driscoll C."/>
        </authorList>
    </citation>
    <scope>NUCLEOTIDE SEQUENCE [LARGE SCALE GENOMIC DNA]</scope>
    <source>
        <strain evidence="9">WA102</strain>
    </source>
</reference>
<evidence type="ECO:0000256" key="5">
    <source>
        <dbReference type="ARBA" id="ARBA00023004"/>
    </source>
</evidence>
<keyword evidence="4 7" id="KW-1133">Transmembrane helix</keyword>
<comment type="subcellular location">
    <subcellularLocation>
        <location evidence="1">Membrane</location>
        <topology evidence="1">Multi-pass membrane protein</topology>
    </subcellularLocation>
</comment>
<feature type="transmembrane region" description="Helical" evidence="7">
    <location>
        <begin position="139"/>
        <end position="159"/>
    </location>
</feature>
<feature type="domain" description="Ferric oxidoreductase" evidence="8">
    <location>
        <begin position="13"/>
        <end position="128"/>
    </location>
</feature>
<evidence type="ECO:0000256" key="4">
    <source>
        <dbReference type="ARBA" id="ARBA00022989"/>
    </source>
</evidence>
<protein>
    <submittedName>
        <fullName evidence="9">Iron reductase</fullName>
    </submittedName>
</protein>
<evidence type="ECO:0000256" key="6">
    <source>
        <dbReference type="ARBA" id="ARBA00023136"/>
    </source>
</evidence>
<feature type="transmembrane region" description="Helical" evidence="7">
    <location>
        <begin position="117"/>
        <end position="133"/>
    </location>
</feature>